<dbReference type="Gene3D" id="1.10.340.70">
    <property type="match status" value="1"/>
</dbReference>
<accession>A0A9Q3C8W0</accession>
<dbReference type="PANTHER" id="PTHR37984:SF15">
    <property type="entry name" value="INTEGRASE CATALYTIC DOMAIN-CONTAINING PROTEIN"/>
    <property type="match status" value="1"/>
</dbReference>
<proteinExistence type="predicted"/>
<keyword evidence="5" id="KW-1185">Reference proteome</keyword>
<dbReference type="SUPFAM" id="SSF53098">
    <property type="entry name" value="Ribonuclease H-like"/>
    <property type="match status" value="1"/>
</dbReference>
<dbReference type="Pfam" id="PF17921">
    <property type="entry name" value="Integrase_H2C2"/>
    <property type="match status" value="1"/>
</dbReference>
<dbReference type="InterPro" id="IPR001584">
    <property type="entry name" value="Integrase_cat-core"/>
</dbReference>
<protein>
    <recommendedName>
        <fullName evidence="3">Integrase catalytic domain-containing protein</fullName>
    </recommendedName>
</protein>
<dbReference type="AlphaFoldDB" id="A0A9Q3C8W0"/>
<dbReference type="GO" id="GO:0005634">
    <property type="term" value="C:nucleus"/>
    <property type="evidence" value="ECO:0007669"/>
    <property type="project" value="UniProtKB-ARBA"/>
</dbReference>
<dbReference type="EMBL" id="AVOT02006045">
    <property type="protein sequence ID" value="MBW0480631.1"/>
    <property type="molecule type" value="Genomic_DNA"/>
</dbReference>
<dbReference type="InterPro" id="IPR012337">
    <property type="entry name" value="RNaseH-like_sf"/>
</dbReference>
<dbReference type="Proteomes" id="UP000765509">
    <property type="component" value="Unassembled WGS sequence"/>
</dbReference>
<dbReference type="FunFam" id="1.10.340.70:FF:000001">
    <property type="entry name" value="Retrovirus-related Pol polyprotein from transposon gypsy-like Protein"/>
    <property type="match status" value="1"/>
</dbReference>
<dbReference type="Pfam" id="PF00665">
    <property type="entry name" value="rve"/>
    <property type="match status" value="1"/>
</dbReference>
<feature type="domain" description="Integrase catalytic" evidence="3">
    <location>
        <begin position="186"/>
        <end position="362"/>
    </location>
</feature>
<name>A0A9Q3C8W0_9BASI</name>
<keyword evidence="1" id="KW-0694">RNA-binding</keyword>
<evidence type="ECO:0000259" key="3">
    <source>
        <dbReference type="PROSITE" id="PS50994"/>
    </source>
</evidence>
<dbReference type="PANTHER" id="PTHR37984">
    <property type="entry name" value="PROTEIN CBG26694"/>
    <property type="match status" value="1"/>
</dbReference>
<dbReference type="Gene3D" id="3.30.420.10">
    <property type="entry name" value="Ribonuclease H-like superfamily/Ribonuclease H"/>
    <property type="match status" value="1"/>
</dbReference>
<dbReference type="GO" id="GO:0003723">
    <property type="term" value="F:RNA binding"/>
    <property type="evidence" value="ECO:0007669"/>
    <property type="project" value="UniProtKB-KW"/>
</dbReference>
<evidence type="ECO:0000313" key="5">
    <source>
        <dbReference type="Proteomes" id="UP000765509"/>
    </source>
</evidence>
<feature type="region of interest" description="Disordered" evidence="2">
    <location>
        <begin position="359"/>
        <end position="379"/>
    </location>
</feature>
<evidence type="ECO:0000256" key="2">
    <source>
        <dbReference type="SAM" id="MobiDB-lite"/>
    </source>
</evidence>
<reference evidence="4" key="1">
    <citation type="submission" date="2021-03" db="EMBL/GenBank/DDBJ databases">
        <title>Draft genome sequence of rust myrtle Austropuccinia psidii MF-1, a brazilian biotype.</title>
        <authorList>
            <person name="Quecine M.C."/>
            <person name="Pachon D.M.R."/>
            <person name="Bonatelli M.L."/>
            <person name="Correr F.H."/>
            <person name="Franceschini L.M."/>
            <person name="Leite T.F."/>
            <person name="Margarido G.R.A."/>
            <person name="Almeida C.A."/>
            <person name="Ferrarezi J.A."/>
            <person name="Labate C.A."/>
        </authorList>
    </citation>
    <scope>NUCLEOTIDE SEQUENCE</scope>
    <source>
        <strain evidence="4">MF-1</strain>
    </source>
</reference>
<gene>
    <name evidence="4" type="ORF">O181_020346</name>
</gene>
<dbReference type="InterPro" id="IPR036397">
    <property type="entry name" value="RNaseH_sf"/>
</dbReference>
<dbReference type="PROSITE" id="PS50994">
    <property type="entry name" value="INTEGRASE"/>
    <property type="match status" value="1"/>
</dbReference>
<evidence type="ECO:0000256" key="1">
    <source>
        <dbReference type="ARBA" id="ARBA00022884"/>
    </source>
</evidence>
<comment type="caution">
    <text evidence="4">The sequence shown here is derived from an EMBL/GenBank/DDBJ whole genome shotgun (WGS) entry which is preliminary data.</text>
</comment>
<dbReference type="InterPro" id="IPR050951">
    <property type="entry name" value="Retrovirus_Pol_polyprotein"/>
</dbReference>
<organism evidence="4 5">
    <name type="scientific">Austropuccinia psidii MF-1</name>
    <dbReference type="NCBI Taxonomy" id="1389203"/>
    <lineage>
        <taxon>Eukaryota</taxon>
        <taxon>Fungi</taxon>
        <taxon>Dikarya</taxon>
        <taxon>Basidiomycota</taxon>
        <taxon>Pucciniomycotina</taxon>
        <taxon>Pucciniomycetes</taxon>
        <taxon>Pucciniales</taxon>
        <taxon>Sphaerophragmiaceae</taxon>
        <taxon>Austropuccinia</taxon>
    </lineage>
</organism>
<evidence type="ECO:0000313" key="4">
    <source>
        <dbReference type="EMBL" id="MBW0480631.1"/>
    </source>
</evidence>
<dbReference type="GO" id="GO:0015074">
    <property type="term" value="P:DNA integration"/>
    <property type="evidence" value="ECO:0007669"/>
    <property type="project" value="InterPro"/>
</dbReference>
<dbReference type="InterPro" id="IPR041588">
    <property type="entry name" value="Integrase_H2C2"/>
</dbReference>
<sequence length="379" mass="43511">MEINRKNNFRFSKWVPKSGTLESGNTDSEGTETPLLGTSSSELHNEFLSAVQKSYAKHKQCGILLQLLQQKYRSPELESQLEEPCLRDYKDNKFFLIVGLLYHREKHTSALAVVDREHISLILQECHDCPYVGHMSEDRTKERVASTAWWPMWEHELSEYINTCESCQKANRKHGRKFGLLQHIEEPKHPCETINMDWVTGLVPGGKENYNACLIIVDRFSKSMRCLPCHKEDTAMDTALLFWNNIISTCGVPKLIISDRDPKFTSKFWNNLYDMLGTKLAISTAYHPQTDGLAERMIQTTEDILRRFCAYGMEYKDHEGDTHDWVTLLPAVQLAYNTSQHSPTVTNTCIGRERVEPFVSSGSLEEKPSNHPPHSQRCS</sequence>